<dbReference type="EC" id="3.6.-.-" evidence="10"/>
<dbReference type="Pfam" id="PF12631">
    <property type="entry name" value="MnmE_helical"/>
    <property type="match status" value="1"/>
</dbReference>
<feature type="binding site" evidence="10">
    <location>
        <position position="253"/>
    </location>
    <ligand>
        <name>K(+)</name>
        <dbReference type="ChEBI" id="CHEBI:29103"/>
    </ligand>
</feature>
<sequence length="457" mass="50439">MIRSGSTIAGIATAIVPEEGSVGIVRLSGDEAYTIAKKIFTAPGKQKWESHKVLYGYISSPKNLQVIDEALLILMLAPRSYTRENVVEFHCHGGIIVVQQVLQLCLEEGAILAEPGEFTLRAFLNGRIDLTQAESILELVGAKSPLASQIAMAGIQGKLSDPIKKLRLDCLELLSEIESRIDFEEDLLPLSQTLILERIHNFLNRVENLLSTSNTGELLRSGLKVAIIGRPNVGKSSLLNAWSRTNRAIVTDLPGTTRDIIESNLIIKDIPVKVLDTAGIRSTDNQIEKIGVQRTHLAASQADLILLTIDAKVGWTKNEIEIYEKIEHLPIILIVNKIDLATPDLSMIPSKIQEVIKISAIKHSGIDLIEEAILNFINKKSLIAKNIDFTINQRQLEILIRVKLAFEDIVKTINDELPLDFITIDLRSAIKILGEITGDDVTESLLSKIFSTFCIGK</sequence>
<keyword evidence="9 10" id="KW-0342">GTP-binding</keyword>
<feature type="binding site" evidence="10">
    <location>
        <position position="236"/>
    </location>
    <ligand>
        <name>Mg(2+)</name>
        <dbReference type="ChEBI" id="CHEBI:18420"/>
    </ligand>
</feature>
<dbReference type="CDD" id="cd04164">
    <property type="entry name" value="trmE"/>
    <property type="match status" value="1"/>
</dbReference>
<dbReference type="InterPro" id="IPR018948">
    <property type="entry name" value="GTP-bd_TrmE_N"/>
</dbReference>
<feature type="binding site" evidence="10">
    <location>
        <begin position="276"/>
        <end position="279"/>
    </location>
    <ligand>
        <name>GTP</name>
        <dbReference type="ChEBI" id="CHEBI:37565"/>
    </ligand>
</feature>
<dbReference type="InterPro" id="IPR006073">
    <property type="entry name" value="GTP-bd"/>
</dbReference>
<dbReference type="Gene3D" id="3.40.50.300">
    <property type="entry name" value="P-loop containing nucleotide triphosphate hydrolases"/>
    <property type="match status" value="1"/>
</dbReference>
<feature type="binding site" evidence="10">
    <location>
        <begin position="232"/>
        <end position="237"/>
    </location>
    <ligand>
        <name>GTP</name>
        <dbReference type="ChEBI" id="CHEBI:37565"/>
    </ligand>
</feature>
<name>A0A086CH45_9CHRO</name>
<feature type="binding site" evidence="10">
    <location>
        <position position="232"/>
    </location>
    <ligand>
        <name>K(+)</name>
        <dbReference type="ChEBI" id="CHEBI:29103"/>
    </ligand>
</feature>
<dbReference type="CDD" id="cd14858">
    <property type="entry name" value="TrmE_N"/>
    <property type="match status" value="1"/>
</dbReference>
<comment type="similarity">
    <text evidence="1 10 11">Belongs to the TRAFAC class TrmE-Era-EngA-EngB-Septin-like GTPase superfamily. TrmE GTPase family.</text>
</comment>
<dbReference type="GO" id="GO:0046872">
    <property type="term" value="F:metal ion binding"/>
    <property type="evidence" value="ECO:0007669"/>
    <property type="project" value="UniProtKB-KW"/>
</dbReference>
<reference evidence="13 14" key="1">
    <citation type="submission" date="2014-08" db="EMBL/GenBank/DDBJ databases">
        <title>Comparative genomics reveals surprising divergence of two closely related strains of uncultivated UCYN-A cyanobacteria.</title>
        <authorList>
            <person name="Bombar D."/>
            <person name="Heller P."/>
            <person name="Sanchez-Baracaldo P."/>
            <person name="Carter B.J."/>
            <person name="Zert J.P."/>
        </authorList>
    </citation>
    <scope>NUCLEOTIDE SEQUENCE [LARGE SCALE GENOMIC DNA]</scope>
</reference>
<dbReference type="Proteomes" id="UP000028922">
    <property type="component" value="Unassembled WGS sequence"/>
</dbReference>
<dbReference type="SUPFAM" id="SSF52540">
    <property type="entry name" value="P-loop containing nucleoside triphosphate hydrolases"/>
    <property type="match status" value="1"/>
</dbReference>
<accession>A0A086CH45</accession>
<dbReference type="Pfam" id="PF10396">
    <property type="entry name" value="TrmE_N"/>
    <property type="match status" value="1"/>
</dbReference>
<feature type="binding site" evidence="10">
    <location>
        <position position="457"/>
    </location>
    <ligand>
        <name>(6S)-5-formyl-5,6,7,8-tetrahydrofolate</name>
        <dbReference type="ChEBI" id="CHEBI:57457"/>
    </ligand>
</feature>
<dbReference type="PANTHER" id="PTHR42714">
    <property type="entry name" value="TRNA MODIFICATION GTPASE GTPBP3"/>
    <property type="match status" value="1"/>
</dbReference>
<keyword evidence="3 10" id="KW-0819">tRNA processing</keyword>
<proteinExistence type="inferred from homology"/>
<dbReference type="GO" id="GO:0042802">
    <property type="term" value="F:identical protein binding"/>
    <property type="evidence" value="ECO:0007669"/>
    <property type="project" value="UniProtKB-ARBA"/>
</dbReference>
<dbReference type="SUPFAM" id="SSF116878">
    <property type="entry name" value="TrmE connector domain"/>
    <property type="match status" value="1"/>
</dbReference>
<evidence type="ECO:0000256" key="3">
    <source>
        <dbReference type="ARBA" id="ARBA00022694"/>
    </source>
</evidence>
<evidence type="ECO:0000256" key="2">
    <source>
        <dbReference type="ARBA" id="ARBA00022490"/>
    </source>
</evidence>
<evidence type="ECO:0000256" key="1">
    <source>
        <dbReference type="ARBA" id="ARBA00011043"/>
    </source>
</evidence>
<dbReference type="InterPro" id="IPR027266">
    <property type="entry name" value="TrmE/GcvT-like"/>
</dbReference>
<dbReference type="PRINTS" id="PR00449">
    <property type="entry name" value="RASTRNSFRMNG"/>
</dbReference>
<dbReference type="InterPro" id="IPR005225">
    <property type="entry name" value="Small_GTP-bd"/>
</dbReference>
<keyword evidence="4 10" id="KW-0479">Metal-binding</keyword>
<evidence type="ECO:0000256" key="5">
    <source>
        <dbReference type="ARBA" id="ARBA00022741"/>
    </source>
</evidence>
<dbReference type="GO" id="GO:0002098">
    <property type="term" value="P:tRNA wobble uridine modification"/>
    <property type="evidence" value="ECO:0007669"/>
    <property type="project" value="TreeGrafter"/>
</dbReference>
<dbReference type="FunFam" id="3.40.50.300:FF:000494">
    <property type="entry name" value="tRNA modification GTPase MnmE"/>
    <property type="match status" value="1"/>
</dbReference>
<comment type="subcellular location">
    <subcellularLocation>
        <location evidence="10">Cytoplasm</location>
    </subcellularLocation>
</comment>
<dbReference type="GO" id="GO:0005525">
    <property type="term" value="F:GTP binding"/>
    <property type="evidence" value="ECO:0007669"/>
    <property type="project" value="UniProtKB-UniRule"/>
</dbReference>
<dbReference type="Pfam" id="PF01926">
    <property type="entry name" value="MMR_HSR1"/>
    <property type="match status" value="1"/>
</dbReference>
<feature type="binding site" evidence="10">
    <location>
        <position position="88"/>
    </location>
    <ligand>
        <name>(6S)-5-formyl-5,6,7,8-tetrahydrofolate</name>
        <dbReference type="ChEBI" id="CHEBI:57457"/>
    </ligand>
</feature>
<keyword evidence="2 10" id="KW-0963">Cytoplasm</keyword>
<dbReference type="Gene3D" id="3.30.1360.120">
    <property type="entry name" value="Probable tRNA modification gtpase trme, domain 1"/>
    <property type="match status" value="1"/>
</dbReference>
<feature type="binding site" evidence="10">
    <location>
        <position position="127"/>
    </location>
    <ligand>
        <name>(6S)-5-formyl-5,6,7,8-tetrahydrofolate</name>
        <dbReference type="ChEBI" id="CHEBI:57457"/>
    </ligand>
</feature>
<keyword evidence="5 10" id="KW-0547">Nucleotide-binding</keyword>
<dbReference type="InterPro" id="IPR027368">
    <property type="entry name" value="MnmE_dom2"/>
</dbReference>
<dbReference type="STRING" id="1527444.ucyna2_00705"/>
<feature type="binding site" evidence="10">
    <location>
        <position position="257"/>
    </location>
    <ligand>
        <name>Mg(2+)</name>
        <dbReference type="ChEBI" id="CHEBI:18420"/>
    </ligand>
</feature>
<dbReference type="NCBIfam" id="TIGR00450">
    <property type="entry name" value="mnmE_trmE_thdF"/>
    <property type="match status" value="1"/>
</dbReference>
<keyword evidence="7 10" id="KW-0460">Magnesium</keyword>
<keyword evidence="8 10" id="KW-0630">Potassium</keyword>
<protein>
    <recommendedName>
        <fullName evidence="10">tRNA modification GTPase MnmE</fullName>
        <ecNumber evidence="10">3.6.-.-</ecNumber>
    </recommendedName>
</protein>
<dbReference type="AlphaFoldDB" id="A0A086CH45"/>
<feature type="binding site" evidence="10">
    <location>
        <position position="256"/>
    </location>
    <ligand>
        <name>K(+)</name>
        <dbReference type="ChEBI" id="CHEBI:29103"/>
    </ligand>
</feature>
<dbReference type="InterPro" id="IPR031168">
    <property type="entry name" value="G_TrmE"/>
</dbReference>
<evidence type="ECO:0000256" key="11">
    <source>
        <dbReference type="RuleBase" id="RU003313"/>
    </source>
</evidence>
<dbReference type="eggNOG" id="COG0486">
    <property type="taxonomic scope" value="Bacteria"/>
</dbReference>
<gene>
    <name evidence="10" type="primary">mnmE</name>
    <name evidence="10" type="synonym">trmE</name>
    <name evidence="13" type="ORF">ucyna2_00705</name>
</gene>
<evidence type="ECO:0000256" key="6">
    <source>
        <dbReference type="ARBA" id="ARBA00022801"/>
    </source>
</evidence>
<dbReference type="InterPro" id="IPR004520">
    <property type="entry name" value="GTPase_MnmE"/>
</dbReference>
<comment type="function">
    <text evidence="10">Exhibits a very high intrinsic GTPase hydrolysis rate. Involved in the addition of a carboxymethylaminomethyl (cmnm) group at the wobble position (U34) of certain tRNAs, forming tRNA-cmnm(5)s(2)U34.</text>
</comment>
<dbReference type="PANTHER" id="PTHR42714:SF2">
    <property type="entry name" value="TRNA MODIFICATION GTPASE GTPBP3, MITOCHONDRIAL"/>
    <property type="match status" value="1"/>
</dbReference>
<comment type="caution">
    <text evidence="10">Lacks conserved residue(s) required for the propagation of feature annotation.</text>
</comment>
<dbReference type="GO" id="GO:0003924">
    <property type="term" value="F:GTPase activity"/>
    <property type="evidence" value="ECO:0007669"/>
    <property type="project" value="UniProtKB-UniRule"/>
</dbReference>
<evidence type="ECO:0000256" key="8">
    <source>
        <dbReference type="ARBA" id="ARBA00022958"/>
    </source>
</evidence>
<comment type="caution">
    <text evidence="13">The sequence shown here is derived from an EMBL/GenBank/DDBJ whole genome shotgun (WGS) entry which is preliminary data.</text>
</comment>
<feature type="binding site" evidence="10">
    <location>
        <begin position="251"/>
        <end position="257"/>
    </location>
    <ligand>
        <name>GTP</name>
        <dbReference type="ChEBI" id="CHEBI:37565"/>
    </ligand>
</feature>
<feature type="binding site" evidence="10">
    <location>
        <position position="26"/>
    </location>
    <ligand>
        <name>(6S)-5-formyl-5,6,7,8-tetrahydrofolate</name>
        <dbReference type="ChEBI" id="CHEBI:57457"/>
    </ligand>
</feature>
<dbReference type="GO" id="GO:0005829">
    <property type="term" value="C:cytosol"/>
    <property type="evidence" value="ECO:0007669"/>
    <property type="project" value="TreeGrafter"/>
</dbReference>
<feature type="binding site" evidence="10">
    <location>
        <position position="251"/>
    </location>
    <ligand>
        <name>K(+)</name>
        <dbReference type="ChEBI" id="CHEBI:29103"/>
    </ligand>
</feature>
<dbReference type="HAMAP" id="MF_00379">
    <property type="entry name" value="GTPase_MnmE"/>
    <property type="match status" value="1"/>
</dbReference>
<evidence type="ECO:0000256" key="9">
    <source>
        <dbReference type="ARBA" id="ARBA00023134"/>
    </source>
</evidence>
<dbReference type="PATRIC" id="fig|1527444.3.peg.673"/>
<keyword evidence="6 10" id="KW-0378">Hydrolase</keyword>
<evidence type="ECO:0000256" key="4">
    <source>
        <dbReference type="ARBA" id="ARBA00022723"/>
    </source>
</evidence>
<evidence type="ECO:0000256" key="10">
    <source>
        <dbReference type="HAMAP-Rule" id="MF_00379"/>
    </source>
</evidence>
<dbReference type="FunFam" id="3.30.1360.120:FF:000003">
    <property type="entry name" value="tRNA modification GTPase MnmE"/>
    <property type="match status" value="1"/>
</dbReference>
<dbReference type="PROSITE" id="PS51709">
    <property type="entry name" value="G_TRME"/>
    <property type="match status" value="1"/>
</dbReference>
<comment type="subunit">
    <text evidence="10">Homodimer. Heterotetramer of two MnmE and two MnmG subunits.</text>
</comment>
<evidence type="ECO:0000256" key="7">
    <source>
        <dbReference type="ARBA" id="ARBA00022842"/>
    </source>
</evidence>
<evidence type="ECO:0000259" key="12">
    <source>
        <dbReference type="PROSITE" id="PS51709"/>
    </source>
</evidence>
<dbReference type="Gene3D" id="1.20.120.430">
    <property type="entry name" value="tRNA modification GTPase MnmE domain 2"/>
    <property type="match status" value="1"/>
</dbReference>
<dbReference type="NCBIfam" id="TIGR00231">
    <property type="entry name" value="small_GTP"/>
    <property type="match status" value="1"/>
</dbReference>
<dbReference type="GO" id="GO:0030488">
    <property type="term" value="P:tRNA methylation"/>
    <property type="evidence" value="ECO:0007669"/>
    <property type="project" value="TreeGrafter"/>
</dbReference>
<comment type="cofactor">
    <cofactor evidence="10">
        <name>K(+)</name>
        <dbReference type="ChEBI" id="CHEBI:29103"/>
    </cofactor>
    <text evidence="10">Binds 1 potassium ion per subunit.</text>
</comment>
<organism evidence="13 14">
    <name type="scientific">Candidatus Atelocyanobacterium thalassa isolate SIO64986</name>
    <dbReference type="NCBI Taxonomy" id="1527444"/>
    <lineage>
        <taxon>Bacteria</taxon>
        <taxon>Bacillati</taxon>
        <taxon>Cyanobacteriota</taxon>
        <taxon>Cyanophyceae</taxon>
        <taxon>Oscillatoriophycideae</taxon>
        <taxon>Chroococcales</taxon>
        <taxon>Aphanothecaceae</taxon>
        <taxon>Candidatus Atelocyanobacterium</taxon>
        <taxon>Candidatus Atelocyanobacterium thalassae</taxon>
    </lineage>
</organism>
<evidence type="ECO:0000313" key="13">
    <source>
        <dbReference type="EMBL" id="KFF41509.1"/>
    </source>
</evidence>
<evidence type="ECO:0000313" key="14">
    <source>
        <dbReference type="Proteomes" id="UP000028922"/>
    </source>
</evidence>
<feature type="domain" description="TrmE-type G" evidence="12">
    <location>
        <begin position="222"/>
        <end position="378"/>
    </location>
</feature>
<dbReference type="EMBL" id="JPSP01000006">
    <property type="protein sequence ID" value="KFF41509.1"/>
    <property type="molecule type" value="Genomic_DNA"/>
</dbReference>
<dbReference type="InterPro" id="IPR027417">
    <property type="entry name" value="P-loop_NTPase"/>
</dbReference>
<dbReference type="InterPro" id="IPR025867">
    <property type="entry name" value="MnmE_helical"/>
</dbReference>